<evidence type="ECO:0000313" key="2">
    <source>
        <dbReference type="Proteomes" id="UP000242638"/>
    </source>
</evidence>
<reference evidence="1" key="3">
    <citation type="submission" date="2025-09" db="UniProtKB">
        <authorList>
            <consortium name="Ensembl"/>
        </authorList>
    </citation>
    <scope>IDENTIFICATION</scope>
    <source>
        <strain evidence="1">Guanapo</strain>
    </source>
</reference>
<reference evidence="2" key="1">
    <citation type="submission" date="2013-11" db="EMBL/GenBank/DDBJ databases">
        <title>The genomic landscape of the Guanapo guppy.</title>
        <authorList>
            <person name="Kuenstner A."/>
            <person name="Dreyer C."/>
        </authorList>
    </citation>
    <scope>NUCLEOTIDE SEQUENCE</scope>
    <source>
        <strain evidence="2">Guanapo</strain>
    </source>
</reference>
<keyword evidence="2" id="KW-1185">Reference proteome</keyword>
<dbReference type="Proteomes" id="UP000242638">
    <property type="component" value="Unassembled WGS sequence"/>
</dbReference>
<name>A0A3P9NYK2_POERE</name>
<evidence type="ECO:0000313" key="1">
    <source>
        <dbReference type="Ensembl" id="ENSPREP00000014655.1"/>
    </source>
</evidence>
<reference evidence="1" key="2">
    <citation type="submission" date="2025-08" db="UniProtKB">
        <authorList>
            <consortium name="Ensembl"/>
        </authorList>
    </citation>
    <scope>IDENTIFICATION</scope>
    <source>
        <strain evidence="1">Guanapo</strain>
    </source>
</reference>
<dbReference type="PROSITE" id="PS51257">
    <property type="entry name" value="PROKAR_LIPOPROTEIN"/>
    <property type="match status" value="1"/>
</dbReference>
<protein>
    <submittedName>
        <fullName evidence="1">Uncharacterized protein</fullName>
    </submittedName>
</protein>
<dbReference type="AlphaFoldDB" id="A0A3P9NYK2"/>
<proteinExistence type="predicted"/>
<organism evidence="1 2">
    <name type="scientific">Poecilia reticulata</name>
    <name type="common">Guppy</name>
    <name type="synonym">Acanthophacelus reticulatus</name>
    <dbReference type="NCBI Taxonomy" id="8081"/>
    <lineage>
        <taxon>Eukaryota</taxon>
        <taxon>Metazoa</taxon>
        <taxon>Chordata</taxon>
        <taxon>Craniata</taxon>
        <taxon>Vertebrata</taxon>
        <taxon>Euteleostomi</taxon>
        <taxon>Actinopterygii</taxon>
        <taxon>Neopterygii</taxon>
        <taxon>Teleostei</taxon>
        <taxon>Neoteleostei</taxon>
        <taxon>Acanthomorphata</taxon>
        <taxon>Ovalentaria</taxon>
        <taxon>Atherinomorphae</taxon>
        <taxon>Cyprinodontiformes</taxon>
        <taxon>Poeciliidae</taxon>
        <taxon>Poeciliinae</taxon>
        <taxon>Poecilia</taxon>
    </lineage>
</organism>
<dbReference type="Ensembl" id="ENSPRET00000014807.1">
    <property type="protein sequence ID" value="ENSPREP00000014655.1"/>
    <property type="gene ID" value="ENSPREG00000009911.1"/>
</dbReference>
<accession>A0A3P9NYK2</accession>
<sequence>MKSLCRDTFFSHGGGSLMAGGCVDAAGPGQLTITKTKIISTLIQRLTEKNVRTSVKKLKLDWK</sequence>